<feature type="compositionally biased region" description="Basic and acidic residues" evidence="1">
    <location>
        <begin position="19"/>
        <end position="34"/>
    </location>
</feature>
<evidence type="ECO:0000313" key="3">
    <source>
        <dbReference type="Proteomes" id="UP000789901"/>
    </source>
</evidence>
<keyword evidence="3" id="KW-1185">Reference proteome</keyword>
<feature type="non-terminal residue" evidence="2">
    <location>
        <position position="49"/>
    </location>
</feature>
<proteinExistence type="predicted"/>
<sequence>RRTRLTIHRVPNQSNKTYQECRKRPDLVKQDPEKKKKKKPTPKPVHAEN</sequence>
<feature type="non-terminal residue" evidence="2">
    <location>
        <position position="1"/>
    </location>
</feature>
<evidence type="ECO:0000256" key="1">
    <source>
        <dbReference type="SAM" id="MobiDB-lite"/>
    </source>
</evidence>
<reference evidence="2 3" key="1">
    <citation type="submission" date="2021-06" db="EMBL/GenBank/DDBJ databases">
        <authorList>
            <person name="Kallberg Y."/>
            <person name="Tangrot J."/>
            <person name="Rosling A."/>
        </authorList>
    </citation>
    <scope>NUCLEOTIDE SEQUENCE [LARGE SCALE GENOMIC DNA]</scope>
    <source>
        <strain evidence="2 3">120-4 pot B 10/14</strain>
    </source>
</reference>
<accession>A0ABN7XP86</accession>
<comment type="caution">
    <text evidence="2">The sequence shown here is derived from an EMBL/GenBank/DDBJ whole genome shotgun (WGS) entry which is preliminary data.</text>
</comment>
<dbReference type="EMBL" id="CAJVQB010167790">
    <property type="protein sequence ID" value="CAG8857153.1"/>
    <property type="molecule type" value="Genomic_DNA"/>
</dbReference>
<name>A0ABN7XP86_GIGMA</name>
<organism evidence="2 3">
    <name type="scientific">Gigaspora margarita</name>
    <dbReference type="NCBI Taxonomy" id="4874"/>
    <lineage>
        <taxon>Eukaryota</taxon>
        <taxon>Fungi</taxon>
        <taxon>Fungi incertae sedis</taxon>
        <taxon>Mucoromycota</taxon>
        <taxon>Glomeromycotina</taxon>
        <taxon>Glomeromycetes</taxon>
        <taxon>Diversisporales</taxon>
        <taxon>Gigasporaceae</taxon>
        <taxon>Gigaspora</taxon>
    </lineage>
</organism>
<protein>
    <submittedName>
        <fullName evidence="2">3485_t:CDS:1</fullName>
    </submittedName>
</protein>
<dbReference type="Proteomes" id="UP000789901">
    <property type="component" value="Unassembled WGS sequence"/>
</dbReference>
<feature type="region of interest" description="Disordered" evidence="1">
    <location>
        <begin position="1"/>
        <end position="49"/>
    </location>
</feature>
<gene>
    <name evidence="2" type="ORF">GMARGA_LOCUS45974</name>
</gene>
<evidence type="ECO:0000313" key="2">
    <source>
        <dbReference type="EMBL" id="CAG8857153.1"/>
    </source>
</evidence>